<feature type="domain" description="Bacterial purine repressor N-terminal" evidence="7">
    <location>
        <begin position="5"/>
        <end position="74"/>
    </location>
</feature>
<keyword evidence="4" id="KW-0804">Transcription</keyword>
<keyword evidence="2" id="KW-0805">Transcription regulation</keyword>
<dbReference type="CDD" id="cd06223">
    <property type="entry name" value="PRTases_typeI"/>
    <property type="match status" value="1"/>
</dbReference>
<dbReference type="NCBIfam" id="TIGR01743">
    <property type="entry name" value="purR_Bsub"/>
    <property type="match status" value="1"/>
</dbReference>
<dbReference type="SUPFAM" id="SSF46785">
    <property type="entry name" value="Winged helix' DNA-binding domain"/>
    <property type="match status" value="1"/>
</dbReference>
<keyword evidence="9" id="KW-1185">Reference proteome</keyword>
<dbReference type="Gene3D" id="1.10.10.10">
    <property type="entry name" value="Winged helix-like DNA-binding domain superfamily/Winged helix DNA-binding domain"/>
    <property type="match status" value="1"/>
</dbReference>
<dbReference type="GO" id="GO:0045982">
    <property type="term" value="P:negative regulation of purine nucleobase metabolic process"/>
    <property type="evidence" value="ECO:0007669"/>
    <property type="project" value="InterPro"/>
</dbReference>
<dbReference type="EMBL" id="VLKH01000002">
    <property type="protein sequence ID" value="TWH82718.1"/>
    <property type="molecule type" value="Genomic_DNA"/>
</dbReference>
<sequence length="273" mass="30389">MKKYKRNQRIGALMKIFAEKPNYIFSYNYFSEVFNAAKSTISEDVAIVKELVNELDYGRIETISGASGGAVFIPVMGIEEKTDILSELCMLFSQKNRILPGGFIYMTDLFNNPNIVTNIAKIIASEFSNIKIDYIITVETKGIPVAVMSGQKLNVPVAVIRRNNKVTEGATVSINYVSGSSNNIQTMSLSRRSLKENSRVLIVDDFMKGGGTCKGMADMMREFNAEVVGTAVVIETKEPEKKLVDNYLSLLVLNKINEKEGLIEIVPNYKLLK</sequence>
<dbReference type="Pfam" id="PF09182">
    <property type="entry name" value="PuR_N"/>
    <property type="match status" value="1"/>
</dbReference>
<dbReference type="Proteomes" id="UP000315343">
    <property type="component" value="Unassembled WGS sequence"/>
</dbReference>
<evidence type="ECO:0000259" key="6">
    <source>
        <dbReference type="Pfam" id="PF00156"/>
    </source>
</evidence>
<dbReference type="InterPro" id="IPR000836">
    <property type="entry name" value="PRTase_dom"/>
</dbReference>
<organism evidence="8 9">
    <name type="scientific">Sedimentibacter saalensis</name>
    <dbReference type="NCBI Taxonomy" id="130788"/>
    <lineage>
        <taxon>Bacteria</taxon>
        <taxon>Bacillati</taxon>
        <taxon>Bacillota</taxon>
        <taxon>Tissierellia</taxon>
        <taxon>Sedimentibacter</taxon>
    </lineage>
</organism>
<dbReference type="Gene3D" id="3.40.50.2020">
    <property type="match status" value="1"/>
</dbReference>
<dbReference type="Pfam" id="PF00156">
    <property type="entry name" value="Pribosyltran"/>
    <property type="match status" value="1"/>
</dbReference>
<dbReference type="PANTHER" id="PTHR43864:SF2">
    <property type="entry name" value="PUR OPERON REPRESSOR"/>
    <property type="match status" value="1"/>
</dbReference>
<evidence type="ECO:0000256" key="4">
    <source>
        <dbReference type="ARBA" id="ARBA00023163"/>
    </source>
</evidence>
<dbReference type="AlphaFoldDB" id="A0A562JHP7"/>
<dbReference type="OrthoDB" id="4213751at2"/>
<dbReference type="RefSeq" id="WP_019227657.1">
    <property type="nucleotide sequence ID" value="NZ_DAMBUX010000021.1"/>
</dbReference>
<comment type="subunit">
    <text evidence="1">Homodimer.</text>
</comment>
<dbReference type="SUPFAM" id="SSF53271">
    <property type="entry name" value="PRTase-like"/>
    <property type="match status" value="1"/>
</dbReference>
<proteinExistence type="inferred from homology"/>
<dbReference type="GO" id="GO:0045892">
    <property type="term" value="P:negative regulation of DNA-templated transcription"/>
    <property type="evidence" value="ECO:0007669"/>
    <property type="project" value="InterPro"/>
</dbReference>
<protein>
    <submittedName>
        <fullName evidence="8">Purine operon repressor PurR</fullName>
    </submittedName>
</protein>
<dbReference type="PANTHER" id="PTHR43864">
    <property type="entry name" value="HYPOXANTHINE/GUANINE PHOSPHORIBOSYLTRANSFERASE"/>
    <property type="match status" value="1"/>
</dbReference>
<evidence type="ECO:0000313" key="9">
    <source>
        <dbReference type="Proteomes" id="UP000315343"/>
    </source>
</evidence>
<gene>
    <name evidence="8" type="ORF">LY60_01023</name>
</gene>
<evidence type="ECO:0000259" key="7">
    <source>
        <dbReference type="Pfam" id="PF09182"/>
    </source>
</evidence>
<evidence type="ECO:0000313" key="8">
    <source>
        <dbReference type="EMBL" id="TWH82718.1"/>
    </source>
</evidence>
<dbReference type="InterPro" id="IPR015265">
    <property type="entry name" value="PuR_N"/>
</dbReference>
<dbReference type="InterPro" id="IPR036390">
    <property type="entry name" value="WH_DNA-bd_sf"/>
</dbReference>
<dbReference type="InterPro" id="IPR029057">
    <property type="entry name" value="PRTase-like"/>
</dbReference>
<comment type="similarity">
    <text evidence="5">Belongs to the purine/pyrimidine phosphoribosyltransferase family. PurR subfamily.</text>
</comment>
<reference evidence="8 9" key="1">
    <citation type="submission" date="2019-07" db="EMBL/GenBank/DDBJ databases">
        <title>Genomic Encyclopedia of Type Strains, Phase I: the one thousand microbial genomes (KMG-I) project.</title>
        <authorList>
            <person name="Kyrpides N."/>
        </authorList>
    </citation>
    <scope>NUCLEOTIDE SEQUENCE [LARGE SCALE GENOMIC DNA]</scope>
    <source>
        <strain evidence="8 9">DSM 13558</strain>
    </source>
</reference>
<evidence type="ECO:0000256" key="3">
    <source>
        <dbReference type="ARBA" id="ARBA00023125"/>
    </source>
</evidence>
<dbReference type="InterPro" id="IPR050118">
    <property type="entry name" value="Pur/Pyrimidine_PRTase"/>
</dbReference>
<accession>A0A562JHP7</accession>
<keyword evidence="3" id="KW-0238">DNA-binding</keyword>
<evidence type="ECO:0000256" key="5">
    <source>
        <dbReference type="ARBA" id="ARBA00049656"/>
    </source>
</evidence>
<dbReference type="InterPro" id="IPR036388">
    <property type="entry name" value="WH-like_DNA-bd_sf"/>
</dbReference>
<comment type="caution">
    <text evidence="8">The sequence shown here is derived from an EMBL/GenBank/DDBJ whole genome shotgun (WGS) entry which is preliminary data.</text>
</comment>
<feature type="domain" description="Phosphoribosyltransferase" evidence="6">
    <location>
        <begin position="108"/>
        <end position="250"/>
    </location>
</feature>
<evidence type="ECO:0000256" key="1">
    <source>
        <dbReference type="ARBA" id="ARBA00011738"/>
    </source>
</evidence>
<dbReference type="InterPro" id="IPR010078">
    <property type="entry name" value="PurR_Bsub"/>
</dbReference>
<dbReference type="GO" id="GO:0003677">
    <property type="term" value="F:DNA binding"/>
    <property type="evidence" value="ECO:0007669"/>
    <property type="project" value="UniProtKB-KW"/>
</dbReference>
<name>A0A562JHP7_9FIRM</name>
<evidence type="ECO:0000256" key="2">
    <source>
        <dbReference type="ARBA" id="ARBA00023015"/>
    </source>
</evidence>